<dbReference type="OrthoDB" id="5289637at2"/>
<dbReference type="InterPro" id="IPR036291">
    <property type="entry name" value="NAD(P)-bd_dom_sf"/>
</dbReference>
<evidence type="ECO:0000259" key="2">
    <source>
        <dbReference type="Pfam" id="PF22725"/>
    </source>
</evidence>
<dbReference type="STRING" id="1184267.A11Q_919"/>
<dbReference type="Gene3D" id="3.30.360.10">
    <property type="entry name" value="Dihydrodipicolinate Reductase, domain 2"/>
    <property type="match status" value="1"/>
</dbReference>
<evidence type="ECO:0000259" key="1">
    <source>
        <dbReference type="Pfam" id="PF01408"/>
    </source>
</evidence>
<dbReference type="Proteomes" id="UP000012040">
    <property type="component" value="Chromosome"/>
</dbReference>
<organism evidence="3 4">
    <name type="scientific">Pseudobdellovibrio exovorus JSS</name>
    <dbReference type="NCBI Taxonomy" id="1184267"/>
    <lineage>
        <taxon>Bacteria</taxon>
        <taxon>Pseudomonadati</taxon>
        <taxon>Bdellovibrionota</taxon>
        <taxon>Bdellovibrionia</taxon>
        <taxon>Bdellovibrionales</taxon>
        <taxon>Pseudobdellovibrionaceae</taxon>
        <taxon>Pseudobdellovibrio</taxon>
    </lineage>
</organism>
<name>M4V9L4_9BACT</name>
<evidence type="ECO:0000313" key="4">
    <source>
        <dbReference type="Proteomes" id="UP000012040"/>
    </source>
</evidence>
<dbReference type="EMBL" id="CP003537">
    <property type="protein sequence ID" value="AGH95135.1"/>
    <property type="molecule type" value="Genomic_DNA"/>
</dbReference>
<accession>M4V9L4</accession>
<evidence type="ECO:0000313" key="3">
    <source>
        <dbReference type="EMBL" id="AGH95135.1"/>
    </source>
</evidence>
<protein>
    <submittedName>
        <fullName evidence="3">Oxidoreductase family protein</fullName>
    </submittedName>
</protein>
<feature type="domain" description="GFO/IDH/MocA-like oxidoreductase" evidence="2">
    <location>
        <begin position="157"/>
        <end position="219"/>
    </location>
</feature>
<dbReference type="InterPro" id="IPR055170">
    <property type="entry name" value="GFO_IDH_MocA-like_dom"/>
</dbReference>
<dbReference type="InterPro" id="IPR000683">
    <property type="entry name" value="Gfo/Idh/MocA-like_OxRdtase_N"/>
</dbReference>
<dbReference type="GO" id="GO:0000166">
    <property type="term" value="F:nucleotide binding"/>
    <property type="evidence" value="ECO:0007669"/>
    <property type="project" value="InterPro"/>
</dbReference>
<dbReference type="PATRIC" id="fig|1184267.3.peg.934"/>
<dbReference type="PANTHER" id="PTHR43377">
    <property type="entry name" value="BILIVERDIN REDUCTASE A"/>
    <property type="match status" value="1"/>
</dbReference>
<dbReference type="Gene3D" id="3.40.50.720">
    <property type="entry name" value="NAD(P)-binding Rossmann-like Domain"/>
    <property type="match status" value="1"/>
</dbReference>
<dbReference type="HOGENOM" id="CLU_023194_10_0_7"/>
<reference evidence="3 4" key="1">
    <citation type="journal article" date="2013" name="ISME J.">
        <title>By their genes ye shall know them: genomic signatures of predatory bacteria.</title>
        <authorList>
            <person name="Pasternak Z."/>
            <person name="Pietrokovski S."/>
            <person name="Rotem O."/>
            <person name="Gophna U."/>
            <person name="Lurie-Weinberger M.N."/>
            <person name="Jurkevitch E."/>
        </authorList>
    </citation>
    <scope>NUCLEOTIDE SEQUENCE [LARGE SCALE GENOMIC DNA]</scope>
    <source>
        <strain evidence="3 4">JSS</strain>
    </source>
</reference>
<dbReference type="eggNOG" id="COG0673">
    <property type="taxonomic scope" value="Bacteria"/>
</dbReference>
<dbReference type="RefSeq" id="WP_015469625.1">
    <property type="nucleotide sequence ID" value="NC_020813.1"/>
</dbReference>
<sequence length="310" mass="34700">MSQKLKAAVVGVGYLGTFHAQKLKAHPAVDLVGVCDFSYEQAKKVAADLQTQAYEKPQDLLKHVDYVHIAASTQSHYDLAALFLENKIPVLVEKPIAATADLAEKLTELSEKNKTLLSVGHIERLNPAFRLLKESTDKIQYLEINRLAPFRTRGSDVSVLHDLTIHDIDLVNWILNSEIVDYQVAGKKIIKPTYDDVSLRLKFASGAQVTINNSRVTPQIIRNYRAVFENKVIFTNTATLESEVLTAESQDPFHKVEKIQLDKVDALALEADRFVQCVLGKQEPLITAVEATKALRQVEQFIAHMDKELS</sequence>
<keyword evidence="4" id="KW-1185">Reference proteome</keyword>
<proteinExistence type="predicted"/>
<dbReference type="Pfam" id="PF22725">
    <property type="entry name" value="GFO_IDH_MocA_C3"/>
    <property type="match status" value="1"/>
</dbReference>
<gene>
    <name evidence="3" type="ORF">A11Q_919</name>
</gene>
<dbReference type="InterPro" id="IPR051450">
    <property type="entry name" value="Gfo/Idh/MocA_Oxidoreductases"/>
</dbReference>
<dbReference type="PANTHER" id="PTHR43377:SF1">
    <property type="entry name" value="BILIVERDIN REDUCTASE A"/>
    <property type="match status" value="1"/>
</dbReference>
<feature type="domain" description="Gfo/Idh/MocA-like oxidoreductase N-terminal" evidence="1">
    <location>
        <begin position="6"/>
        <end position="121"/>
    </location>
</feature>
<dbReference type="KEGG" id="bex:A11Q_919"/>
<dbReference type="AlphaFoldDB" id="M4V9L4"/>
<dbReference type="SUPFAM" id="SSF55347">
    <property type="entry name" value="Glyceraldehyde-3-phosphate dehydrogenase-like, C-terminal domain"/>
    <property type="match status" value="1"/>
</dbReference>
<dbReference type="SUPFAM" id="SSF51735">
    <property type="entry name" value="NAD(P)-binding Rossmann-fold domains"/>
    <property type="match status" value="1"/>
</dbReference>
<dbReference type="Pfam" id="PF01408">
    <property type="entry name" value="GFO_IDH_MocA"/>
    <property type="match status" value="1"/>
</dbReference>